<proteinExistence type="predicted"/>
<dbReference type="InterPro" id="IPR021678">
    <property type="entry name" value="DUF3263"/>
</dbReference>
<reference evidence="1 2" key="1">
    <citation type="submission" date="2018-10" db="EMBL/GenBank/DDBJ databases">
        <title>Kocuria sp. M5W7-7, whole genome shotgun sequence.</title>
        <authorList>
            <person name="Tuo L."/>
        </authorList>
    </citation>
    <scope>NUCLEOTIDE SEQUENCE [LARGE SCALE GENOMIC DNA]</scope>
    <source>
        <strain evidence="1 2">M5W7-7</strain>
    </source>
</reference>
<comment type="caution">
    <text evidence="1">The sequence shown here is derived from an EMBL/GenBank/DDBJ whole genome shotgun (WGS) entry which is preliminary data.</text>
</comment>
<dbReference type="AlphaFoldDB" id="A0A3N3ZM48"/>
<name>A0A3N3ZM48_9MICC</name>
<protein>
    <submittedName>
        <fullName evidence="1">DUF3263 domain-containing protein</fullName>
    </submittedName>
</protein>
<sequence length="81" mass="9069">MGEQQPAGLDDLSLQILELEGRRFKYQGAKERAIRSELGIPVTAYYQRLNVLIDDADAWALRPALLRRLRDQRDGASGATA</sequence>
<dbReference type="Pfam" id="PF11662">
    <property type="entry name" value="DUF3263"/>
    <property type="match status" value="1"/>
</dbReference>
<gene>
    <name evidence="1" type="ORF">EDL96_12695</name>
</gene>
<dbReference type="OrthoDB" id="3268863at2"/>
<evidence type="ECO:0000313" key="2">
    <source>
        <dbReference type="Proteomes" id="UP000270616"/>
    </source>
</evidence>
<dbReference type="RefSeq" id="WP_123826602.1">
    <property type="nucleotide sequence ID" value="NZ_RKMF01000019.1"/>
</dbReference>
<accession>A0A3N3ZM48</accession>
<organism evidence="1 2">
    <name type="scientific">Kocuria soli</name>
    <dbReference type="NCBI Taxonomy" id="2485125"/>
    <lineage>
        <taxon>Bacteria</taxon>
        <taxon>Bacillati</taxon>
        <taxon>Actinomycetota</taxon>
        <taxon>Actinomycetes</taxon>
        <taxon>Micrococcales</taxon>
        <taxon>Micrococcaceae</taxon>
        <taxon>Kocuria</taxon>
    </lineage>
</organism>
<dbReference type="EMBL" id="RKMF01000019">
    <property type="protein sequence ID" value="ROZ61694.1"/>
    <property type="molecule type" value="Genomic_DNA"/>
</dbReference>
<keyword evidence="2" id="KW-1185">Reference proteome</keyword>
<evidence type="ECO:0000313" key="1">
    <source>
        <dbReference type="EMBL" id="ROZ61694.1"/>
    </source>
</evidence>
<dbReference type="Proteomes" id="UP000270616">
    <property type="component" value="Unassembled WGS sequence"/>
</dbReference>